<dbReference type="InterPro" id="IPR011701">
    <property type="entry name" value="MFS"/>
</dbReference>
<keyword evidence="9" id="KW-1185">Reference proteome</keyword>
<reference evidence="9" key="1">
    <citation type="journal article" date="2019" name="Int. J. Syst. Evol. Microbiol.">
        <title>The Global Catalogue of Microorganisms (GCM) 10K type strain sequencing project: providing services to taxonomists for standard genome sequencing and annotation.</title>
        <authorList>
            <consortium name="The Broad Institute Genomics Platform"/>
            <consortium name="The Broad Institute Genome Sequencing Center for Infectious Disease"/>
            <person name="Wu L."/>
            <person name="Ma J."/>
        </authorList>
    </citation>
    <scope>NUCLEOTIDE SEQUENCE [LARGE SCALE GENOMIC DNA]</scope>
    <source>
        <strain evidence="9">IBRC-M 10490</strain>
    </source>
</reference>
<feature type="transmembrane region" description="Helical" evidence="6">
    <location>
        <begin position="333"/>
        <end position="356"/>
    </location>
</feature>
<name>A0ABV8VK54_9NOCA</name>
<keyword evidence="3 6" id="KW-0812">Transmembrane</keyword>
<gene>
    <name evidence="8" type="ORF">ACFO5K_20370</name>
</gene>
<proteinExistence type="predicted"/>
<dbReference type="PRINTS" id="PR01036">
    <property type="entry name" value="TCRTETB"/>
</dbReference>
<evidence type="ECO:0000256" key="6">
    <source>
        <dbReference type="SAM" id="Phobius"/>
    </source>
</evidence>
<feature type="transmembrane region" description="Helical" evidence="6">
    <location>
        <begin position="51"/>
        <end position="72"/>
    </location>
</feature>
<dbReference type="InterPro" id="IPR036259">
    <property type="entry name" value="MFS_trans_sf"/>
</dbReference>
<evidence type="ECO:0000256" key="1">
    <source>
        <dbReference type="ARBA" id="ARBA00004429"/>
    </source>
</evidence>
<keyword evidence="2" id="KW-0813">Transport</keyword>
<feature type="transmembrane region" description="Helical" evidence="6">
    <location>
        <begin position="265"/>
        <end position="289"/>
    </location>
</feature>
<feature type="transmembrane region" description="Helical" evidence="6">
    <location>
        <begin position="362"/>
        <end position="387"/>
    </location>
</feature>
<dbReference type="RefSeq" id="WP_378565218.1">
    <property type="nucleotide sequence ID" value="NZ_JBHSDL010000025.1"/>
</dbReference>
<dbReference type="Pfam" id="PF07690">
    <property type="entry name" value="MFS_1"/>
    <property type="match status" value="1"/>
</dbReference>
<evidence type="ECO:0000313" key="8">
    <source>
        <dbReference type="EMBL" id="MFC4376455.1"/>
    </source>
</evidence>
<evidence type="ECO:0000256" key="2">
    <source>
        <dbReference type="ARBA" id="ARBA00022448"/>
    </source>
</evidence>
<feature type="transmembrane region" description="Helical" evidence="6">
    <location>
        <begin position="203"/>
        <end position="223"/>
    </location>
</feature>
<dbReference type="Gene3D" id="1.20.1720.10">
    <property type="entry name" value="Multidrug resistance protein D"/>
    <property type="match status" value="1"/>
</dbReference>
<dbReference type="PROSITE" id="PS50850">
    <property type="entry name" value="MFS"/>
    <property type="match status" value="1"/>
</dbReference>
<dbReference type="PANTHER" id="PTHR23501">
    <property type="entry name" value="MAJOR FACILITATOR SUPERFAMILY"/>
    <property type="match status" value="1"/>
</dbReference>
<keyword evidence="5 6" id="KW-0472">Membrane</keyword>
<accession>A0ABV8VK54</accession>
<evidence type="ECO:0000259" key="7">
    <source>
        <dbReference type="PROSITE" id="PS50850"/>
    </source>
</evidence>
<dbReference type="Gene3D" id="1.20.1250.20">
    <property type="entry name" value="MFS general substrate transporter like domains"/>
    <property type="match status" value="1"/>
</dbReference>
<evidence type="ECO:0000256" key="4">
    <source>
        <dbReference type="ARBA" id="ARBA00022989"/>
    </source>
</evidence>
<dbReference type="PANTHER" id="PTHR23501:SF191">
    <property type="entry name" value="VACUOLAR BASIC AMINO ACID TRANSPORTER 4"/>
    <property type="match status" value="1"/>
</dbReference>
<organism evidence="8 9">
    <name type="scientific">Nocardia halotolerans</name>
    <dbReference type="NCBI Taxonomy" id="1755878"/>
    <lineage>
        <taxon>Bacteria</taxon>
        <taxon>Bacillati</taxon>
        <taxon>Actinomycetota</taxon>
        <taxon>Actinomycetes</taxon>
        <taxon>Mycobacteriales</taxon>
        <taxon>Nocardiaceae</taxon>
        <taxon>Nocardia</taxon>
    </lineage>
</organism>
<feature type="transmembrane region" description="Helical" evidence="6">
    <location>
        <begin position="408"/>
        <end position="427"/>
    </location>
</feature>
<dbReference type="InterPro" id="IPR020846">
    <property type="entry name" value="MFS_dom"/>
</dbReference>
<dbReference type="EMBL" id="JBHSDL010000025">
    <property type="protein sequence ID" value="MFC4376455.1"/>
    <property type="molecule type" value="Genomic_DNA"/>
</dbReference>
<feature type="transmembrane region" description="Helical" evidence="6">
    <location>
        <begin position="301"/>
        <end position="321"/>
    </location>
</feature>
<feature type="transmembrane region" description="Helical" evidence="6">
    <location>
        <begin position="235"/>
        <end position="253"/>
    </location>
</feature>
<feature type="domain" description="Major facilitator superfamily (MFS) profile" evidence="7">
    <location>
        <begin position="19"/>
        <end position="467"/>
    </location>
</feature>
<protein>
    <submittedName>
        <fullName evidence="8">MFS transporter</fullName>
    </submittedName>
</protein>
<feature type="transmembrane region" description="Helical" evidence="6">
    <location>
        <begin position="170"/>
        <end position="191"/>
    </location>
</feature>
<evidence type="ECO:0000256" key="5">
    <source>
        <dbReference type="ARBA" id="ARBA00023136"/>
    </source>
</evidence>
<feature type="transmembrane region" description="Helical" evidence="6">
    <location>
        <begin position="20"/>
        <end position="44"/>
    </location>
</feature>
<sequence length="471" mass="48129">MATDTAHTAVGFGSERGPVLVSLMLATGLVALDATILATAVLAITESLGDFALFPWLFSSYLLAQAVTVPVYGALADTFGRKPVMLFGIAVFALGSLLCGLATSMGALVVFRAVQGLGAGAIQPTTMVIASDLYNLAERATIQGYLAGVWAVASVTGPLLGGIFADYLGWRWIFLVNLPLAALAAWMLARGLHETAPRGRRRIDYTGAALLTVGAGAFVLGLLEGGRSWAWDSPIGIGVFVGGTVLLAAFCFVETRAAQPILPLWVFTRPVVVASSVVAMLGGALLFGFTTYVPMFNQGVLGTGAVVAGLVTGALTLGWPLAASQAGRIYLRWGFRVCAVSGGLVAALGAASALLIGEHSPLWQVALSCFVVGAGMGLVATPTLIAAQTGAAWSERGVVTSAVMFSRSLGSAVGVAVFGAIVNARIGDAGPPSSSTLSAAVHLVFVASAAMTVVLVLACTVMPRRAETVDP</sequence>
<feature type="transmembrane region" description="Helical" evidence="6">
    <location>
        <begin position="84"/>
        <end position="111"/>
    </location>
</feature>
<comment type="subcellular location">
    <subcellularLocation>
        <location evidence="1">Cell inner membrane</location>
        <topology evidence="1">Multi-pass membrane protein</topology>
    </subcellularLocation>
</comment>
<dbReference type="Proteomes" id="UP001595844">
    <property type="component" value="Unassembled WGS sequence"/>
</dbReference>
<evidence type="ECO:0000313" key="9">
    <source>
        <dbReference type="Proteomes" id="UP001595844"/>
    </source>
</evidence>
<feature type="transmembrane region" description="Helical" evidence="6">
    <location>
        <begin position="144"/>
        <end position="164"/>
    </location>
</feature>
<feature type="transmembrane region" description="Helical" evidence="6">
    <location>
        <begin position="439"/>
        <end position="462"/>
    </location>
</feature>
<comment type="caution">
    <text evidence="8">The sequence shown here is derived from an EMBL/GenBank/DDBJ whole genome shotgun (WGS) entry which is preliminary data.</text>
</comment>
<dbReference type="SUPFAM" id="SSF103473">
    <property type="entry name" value="MFS general substrate transporter"/>
    <property type="match status" value="1"/>
</dbReference>
<keyword evidence="4 6" id="KW-1133">Transmembrane helix</keyword>
<evidence type="ECO:0000256" key="3">
    <source>
        <dbReference type="ARBA" id="ARBA00022692"/>
    </source>
</evidence>